<reference evidence="2" key="1">
    <citation type="journal article" date="2019" name="Int. J. Syst. Evol. Microbiol.">
        <title>The Global Catalogue of Microorganisms (GCM) 10K type strain sequencing project: providing services to taxonomists for standard genome sequencing and annotation.</title>
        <authorList>
            <consortium name="The Broad Institute Genomics Platform"/>
            <consortium name="The Broad Institute Genome Sequencing Center for Infectious Disease"/>
            <person name="Wu L."/>
            <person name="Ma J."/>
        </authorList>
    </citation>
    <scope>NUCLEOTIDE SEQUENCE [LARGE SCALE GENOMIC DNA]</scope>
    <source>
        <strain evidence="2">KCTC 52141</strain>
    </source>
</reference>
<comment type="caution">
    <text evidence="1">The sequence shown here is derived from an EMBL/GenBank/DDBJ whole genome shotgun (WGS) entry which is preliminary data.</text>
</comment>
<name>A0ABV7HT43_9GAMM</name>
<dbReference type="Proteomes" id="UP001595548">
    <property type="component" value="Unassembled WGS sequence"/>
</dbReference>
<dbReference type="EMBL" id="JBHRTL010000006">
    <property type="protein sequence ID" value="MFC3154661.1"/>
    <property type="molecule type" value="Genomic_DNA"/>
</dbReference>
<proteinExistence type="predicted"/>
<evidence type="ECO:0000313" key="2">
    <source>
        <dbReference type="Proteomes" id="UP001595548"/>
    </source>
</evidence>
<accession>A0ABV7HT43</accession>
<protein>
    <submittedName>
        <fullName evidence="1">Uncharacterized protein</fullName>
    </submittedName>
</protein>
<sequence>MFTAANQYFEANMNLNTIKNILSSGQIASDKVNPIINTITVEDLDSLNEIEKEALTELVNKMLSLIQDSASGAYLEDPEKAELLAQAML</sequence>
<evidence type="ECO:0000313" key="1">
    <source>
        <dbReference type="EMBL" id="MFC3154661.1"/>
    </source>
</evidence>
<dbReference type="RefSeq" id="WP_390402690.1">
    <property type="nucleotide sequence ID" value="NZ_AP031500.1"/>
</dbReference>
<keyword evidence="2" id="KW-1185">Reference proteome</keyword>
<gene>
    <name evidence="1" type="ORF">ACFOEB_05545</name>
</gene>
<organism evidence="1 2">
    <name type="scientific">Gilvimarinus japonicus</name>
    <dbReference type="NCBI Taxonomy" id="1796469"/>
    <lineage>
        <taxon>Bacteria</taxon>
        <taxon>Pseudomonadati</taxon>
        <taxon>Pseudomonadota</taxon>
        <taxon>Gammaproteobacteria</taxon>
        <taxon>Cellvibrionales</taxon>
        <taxon>Cellvibrionaceae</taxon>
        <taxon>Gilvimarinus</taxon>
    </lineage>
</organism>